<feature type="transmembrane region" description="Helical" evidence="2">
    <location>
        <begin position="185"/>
        <end position="206"/>
    </location>
</feature>
<dbReference type="EMBL" id="BMGB01000001">
    <property type="protein sequence ID" value="GGB10165.1"/>
    <property type="molecule type" value="Genomic_DNA"/>
</dbReference>
<organism evidence="3 4">
    <name type="scientific">Conyzicola nivalis</name>
    <dbReference type="NCBI Taxonomy" id="1477021"/>
    <lineage>
        <taxon>Bacteria</taxon>
        <taxon>Bacillati</taxon>
        <taxon>Actinomycetota</taxon>
        <taxon>Actinomycetes</taxon>
        <taxon>Micrococcales</taxon>
        <taxon>Microbacteriaceae</taxon>
        <taxon>Conyzicola</taxon>
    </lineage>
</organism>
<accession>A0A916WLX7</accession>
<dbReference type="AlphaFoldDB" id="A0A916WLX7"/>
<comment type="caution">
    <text evidence="3">The sequence shown here is derived from an EMBL/GenBank/DDBJ whole genome shotgun (WGS) entry which is preliminary data.</text>
</comment>
<keyword evidence="2" id="KW-1133">Transmembrane helix</keyword>
<name>A0A916WLX7_9MICO</name>
<reference evidence="3" key="1">
    <citation type="journal article" date="2014" name="Int. J. Syst. Evol. Microbiol.">
        <title>Complete genome sequence of Corynebacterium casei LMG S-19264T (=DSM 44701T), isolated from a smear-ripened cheese.</title>
        <authorList>
            <consortium name="US DOE Joint Genome Institute (JGI-PGF)"/>
            <person name="Walter F."/>
            <person name="Albersmeier A."/>
            <person name="Kalinowski J."/>
            <person name="Ruckert C."/>
        </authorList>
    </citation>
    <scope>NUCLEOTIDE SEQUENCE</scope>
    <source>
        <strain evidence="3">CGMCC 1.12813</strain>
    </source>
</reference>
<dbReference type="Proteomes" id="UP000606922">
    <property type="component" value="Unassembled WGS sequence"/>
</dbReference>
<evidence type="ECO:0000313" key="3">
    <source>
        <dbReference type="EMBL" id="GGB10165.1"/>
    </source>
</evidence>
<evidence type="ECO:0000313" key="4">
    <source>
        <dbReference type="Proteomes" id="UP000606922"/>
    </source>
</evidence>
<reference evidence="3" key="2">
    <citation type="submission" date="2020-09" db="EMBL/GenBank/DDBJ databases">
        <authorList>
            <person name="Sun Q."/>
            <person name="Zhou Y."/>
        </authorList>
    </citation>
    <scope>NUCLEOTIDE SEQUENCE</scope>
    <source>
        <strain evidence="3">CGMCC 1.12813</strain>
    </source>
</reference>
<protein>
    <recommendedName>
        <fullName evidence="5">Polysaccharide chain length determinant N-terminal domain-containing protein</fullName>
    </recommendedName>
</protein>
<keyword evidence="2" id="KW-0472">Membrane</keyword>
<feature type="transmembrane region" description="Helical" evidence="2">
    <location>
        <begin position="15"/>
        <end position="35"/>
    </location>
</feature>
<evidence type="ECO:0000256" key="2">
    <source>
        <dbReference type="SAM" id="Phobius"/>
    </source>
</evidence>
<evidence type="ECO:0000256" key="1">
    <source>
        <dbReference type="SAM" id="MobiDB-lite"/>
    </source>
</evidence>
<evidence type="ECO:0008006" key="5">
    <source>
        <dbReference type="Google" id="ProtNLM"/>
    </source>
</evidence>
<gene>
    <name evidence="3" type="ORF">GCM10010979_25970</name>
</gene>
<proteinExistence type="predicted"/>
<keyword evidence="2" id="KW-0812">Transmembrane</keyword>
<feature type="compositionally biased region" description="Low complexity" evidence="1">
    <location>
        <begin position="233"/>
        <end position="244"/>
    </location>
</feature>
<feature type="compositionally biased region" description="Basic and acidic residues" evidence="1">
    <location>
        <begin position="245"/>
        <end position="256"/>
    </location>
</feature>
<keyword evidence="4" id="KW-1185">Reference proteome</keyword>
<sequence>MDPLAVIRTIWRMKWFAFPAIILTIAAAAAVYLYGPRTYESTISYALVNPKIPSEKEIDLDPSLNDLNADNPYLRSSDPNLIANVVITRLNAPGTQEHLKQKGLGTEFLANPGVGGAGLIVSITASGETEEQSLATIYELGTLFEENLQAIQTINGADERFLFTSIAVAEPDRATEKLSSRVRTVIMVALAGVILIFGSISLGTWVESAKKNRRRRAAEAAAAADATADDPTDGTADPEGTPDTKPSERRSPVDTH</sequence>
<feature type="region of interest" description="Disordered" evidence="1">
    <location>
        <begin position="214"/>
        <end position="256"/>
    </location>
</feature>